<accession>A0A9W8YKI7</accession>
<feature type="compositionally biased region" description="Low complexity" evidence="1">
    <location>
        <begin position="54"/>
        <end position="68"/>
    </location>
</feature>
<dbReference type="InterPro" id="IPR053178">
    <property type="entry name" value="Osmoadaptation_assoc"/>
</dbReference>
<evidence type="ECO:0000256" key="1">
    <source>
        <dbReference type="SAM" id="MobiDB-lite"/>
    </source>
</evidence>
<protein>
    <submittedName>
        <fullName evidence="2">Uncharacterized protein</fullName>
    </submittedName>
</protein>
<proteinExistence type="predicted"/>
<keyword evidence="3" id="KW-1185">Reference proteome</keyword>
<comment type="caution">
    <text evidence="2">The sequence shown here is derived from an EMBL/GenBank/DDBJ whole genome shotgun (WGS) entry which is preliminary data.</text>
</comment>
<evidence type="ECO:0000313" key="3">
    <source>
        <dbReference type="Proteomes" id="UP001140560"/>
    </source>
</evidence>
<dbReference type="PANTHER" id="PTHR38111">
    <property type="entry name" value="ZN(2)-C6 FUNGAL-TYPE DOMAIN-CONTAINING PROTEIN-RELATED"/>
    <property type="match status" value="1"/>
</dbReference>
<dbReference type="PANTHER" id="PTHR38111:SF9">
    <property type="entry name" value="ZN(2)-C6 FUNGAL-TYPE DOMAIN-CONTAINING PROTEIN"/>
    <property type="match status" value="1"/>
</dbReference>
<dbReference type="AlphaFoldDB" id="A0A9W8YKI7"/>
<dbReference type="EMBL" id="JAPEUY010000001">
    <property type="protein sequence ID" value="KAJ4377972.1"/>
    <property type="molecule type" value="Genomic_DNA"/>
</dbReference>
<organism evidence="2 3">
    <name type="scientific">Neocucurbitaria cava</name>
    <dbReference type="NCBI Taxonomy" id="798079"/>
    <lineage>
        <taxon>Eukaryota</taxon>
        <taxon>Fungi</taxon>
        <taxon>Dikarya</taxon>
        <taxon>Ascomycota</taxon>
        <taxon>Pezizomycotina</taxon>
        <taxon>Dothideomycetes</taxon>
        <taxon>Pleosporomycetidae</taxon>
        <taxon>Pleosporales</taxon>
        <taxon>Pleosporineae</taxon>
        <taxon>Cucurbitariaceae</taxon>
        <taxon>Neocucurbitaria</taxon>
    </lineage>
</organism>
<name>A0A9W8YKI7_9PLEO</name>
<reference evidence="2" key="1">
    <citation type="submission" date="2022-10" db="EMBL/GenBank/DDBJ databases">
        <title>Tapping the CABI collections for fungal endophytes: first genome assemblies for Collariella, Neodidymelliopsis, Ascochyta clinopodiicola, Didymella pomorum, Didymosphaeria variabile, Neocosmospora piperis and Neocucurbitaria cava.</title>
        <authorList>
            <person name="Hill R."/>
        </authorList>
    </citation>
    <scope>NUCLEOTIDE SEQUENCE</scope>
    <source>
        <strain evidence="2">IMI 356814</strain>
    </source>
</reference>
<dbReference type="Proteomes" id="UP001140560">
    <property type="component" value="Unassembled WGS sequence"/>
</dbReference>
<gene>
    <name evidence="2" type="ORF">N0V83_000802</name>
</gene>
<sequence>MSDVVFVPRVLPAKPSMRSVPRTPRQGSIVIDMTERVVKPRGRKKKEDTRNPDASETATPESSTSARSARPKPPKNVLALAIPEQKSSSTNEQGYPEDVERAITAVRYQYQPPTFHQPSRALPDAFDAAFISHYVELNKSKRTYAPEIQWLVHLPRIHSNANRPAVRLSLRALSMAFYGKLHQDRDILVDSWRWYSVSLNAQRQSISRLSRKRNGIPDEEEVLVPLILALYEVNVGATTSGSMAHSAAAAEIMQMRGPKIQGTLRVFFETPVPAHVDNGPARQLTSKLLADLDRWATTYPNLTGNARGDAPVTAASGTGLSVTNEDLKDQGLPDTFIALIRSNYLAMRLVLNMIMHKMETQSTTPPATPDSAAPQYLTVAIQSAQAILKAAEEVEKRKTPGFDLLRSISPVLAVICTAPTRELGNSASEMLQRWGTRIGGLASVFTRI</sequence>
<evidence type="ECO:0000313" key="2">
    <source>
        <dbReference type="EMBL" id="KAJ4377972.1"/>
    </source>
</evidence>
<feature type="region of interest" description="Disordered" evidence="1">
    <location>
        <begin position="15"/>
        <end position="74"/>
    </location>
</feature>
<dbReference type="OrthoDB" id="3525185at2759"/>